<dbReference type="AlphaFoldDB" id="A0A1G7L0I0"/>
<dbReference type="Proteomes" id="UP000199415">
    <property type="component" value="Unassembled WGS sequence"/>
</dbReference>
<organism evidence="2 3">
    <name type="scientific">Limimonas halophila</name>
    <dbReference type="NCBI Taxonomy" id="1082479"/>
    <lineage>
        <taxon>Bacteria</taxon>
        <taxon>Pseudomonadati</taxon>
        <taxon>Pseudomonadota</taxon>
        <taxon>Alphaproteobacteria</taxon>
        <taxon>Rhodospirillales</taxon>
        <taxon>Rhodovibrionaceae</taxon>
        <taxon>Limimonas</taxon>
    </lineage>
</organism>
<proteinExistence type="predicted"/>
<dbReference type="Gene3D" id="1.20.1290.10">
    <property type="entry name" value="AhpD-like"/>
    <property type="match status" value="1"/>
</dbReference>
<keyword evidence="2" id="KW-0575">Peroxidase</keyword>
<dbReference type="InterPro" id="IPR003779">
    <property type="entry name" value="CMD-like"/>
</dbReference>
<evidence type="ECO:0000313" key="3">
    <source>
        <dbReference type="Proteomes" id="UP000199415"/>
    </source>
</evidence>
<dbReference type="EMBL" id="FNCE01000001">
    <property type="protein sequence ID" value="SDF42975.1"/>
    <property type="molecule type" value="Genomic_DNA"/>
</dbReference>
<dbReference type="NCBIfam" id="TIGR00778">
    <property type="entry name" value="ahpD_dom"/>
    <property type="match status" value="1"/>
</dbReference>
<sequence>MHVEPKPLSAYPWYLRPFFWNQKRTYGAVLEPALLWARSPKVFAAVALLYGAFERRKSPLDPALRALVTVLVSQINHCAFCVDINSKTLNKRGVDWAKIDALPSWRESNAFDARERAVLAYTEAVTHTDGRVSEEMMQALKQHFDDDALTELTGLIAFQNMSSKFNSALDVPPQGFCKLPGQ</sequence>
<name>A0A1G7L0I0_9PROT</name>
<keyword evidence="2" id="KW-0560">Oxidoreductase</keyword>
<dbReference type="STRING" id="1082479.SAMN05216241_10170"/>
<dbReference type="PANTHER" id="PTHR34846:SF10">
    <property type="entry name" value="CYTOPLASMIC PROTEIN"/>
    <property type="match status" value="1"/>
</dbReference>
<dbReference type="PANTHER" id="PTHR34846">
    <property type="entry name" value="4-CARBOXYMUCONOLACTONE DECARBOXYLASE FAMILY PROTEIN (AFU_ORTHOLOGUE AFUA_6G11590)"/>
    <property type="match status" value="1"/>
</dbReference>
<dbReference type="OrthoDB" id="9801997at2"/>
<feature type="domain" description="Carboxymuconolactone decarboxylase-like" evidence="1">
    <location>
        <begin position="45"/>
        <end position="123"/>
    </location>
</feature>
<dbReference type="SUPFAM" id="SSF69118">
    <property type="entry name" value="AhpD-like"/>
    <property type="match status" value="1"/>
</dbReference>
<dbReference type="Pfam" id="PF02627">
    <property type="entry name" value="CMD"/>
    <property type="match status" value="1"/>
</dbReference>
<dbReference type="RefSeq" id="WP_090018139.1">
    <property type="nucleotide sequence ID" value="NZ_FNCE01000001.1"/>
</dbReference>
<keyword evidence="3" id="KW-1185">Reference proteome</keyword>
<evidence type="ECO:0000313" key="2">
    <source>
        <dbReference type="EMBL" id="SDF42975.1"/>
    </source>
</evidence>
<protein>
    <submittedName>
        <fullName evidence="2">Uncharacterized peroxidase-related enzyme</fullName>
    </submittedName>
</protein>
<dbReference type="GO" id="GO:0051920">
    <property type="term" value="F:peroxiredoxin activity"/>
    <property type="evidence" value="ECO:0007669"/>
    <property type="project" value="InterPro"/>
</dbReference>
<reference evidence="2 3" key="1">
    <citation type="submission" date="2016-10" db="EMBL/GenBank/DDBJ databases">
        <authorList>
            <person name="de Groot N.N."/>
        </authorList>
    </citation>
    <scope>NUCLEOTIDE SEQUENCE [LARGE SCALE GENOMIC DNA]</scope>
    <source>
        <strain evidence="2 3">DSM 25584</strain>
    </source>
</reference>
<dbReference type="InterPro" id="IPR004675">
    <property type="entry name" value="AhpD_core"/>
</dbReference>
<gene>
    <name evidence="2" type="ORF">SAMN05216241_10170</name>
</gene>
<accession>A0A1G7L0I0</accession>
<evidence type="ECO:0000259" key="1">
    <source>
        <dbReference type="Pfam" id="PF02627"/>
    </source>
</evidence>
<dbReference type="InterPro" id="IPR029032">
    <property type="entry name" value="AhpD-like"/>
</dbReference>